<feature type="domain" description="Phosducin" evidence="3">
    <location>
        <begin position="62"/>
        <end position="220"/>
    </location>
</feature>
<dbReference type="OMA" id="FCEIRAN"/>
<dbReference type="GO" id="GO:0045944">
    <property type="term" value="P:positive regulation of transcription by RNA polymerase II"/>
    <property type="evidence" value="ECO:0007669"/>
    <property type="project" value="EnsemblFungi"/>
</dbReference>
<dbReference type="InParanoid" id="C4QY62"/>
<dbReference type="InterPro" id="IPR024253">
    <property type="entry name" value="Phosducin_thioredoxin-like_dom"/>
</dbReference>
<dbReference type="GO" id="GO:0031683">
    <property type="term" value="F:G-protein beta/gamma-subunit complex binding"/>
    <property type="evidence" value="ECO:0007669"/>
    <property type="project" value="EnsemblFungi"/>
</dbReference>
<dbReference type="OrthoDB" id="45518at2759"/>
<dbReference type="HOGENOM" id="CLU_072604_1_0_1"/>
<dbReference type="Proteomes" id="UP000000314">
    <property type="component" value="Chromosome 1"/>
</dbReference>
<dbReference type="InterPro" id="IPR051498">
    <property type="entry name" value="Phosducin-like_chap/apop_reg"/>
</dbReference>
<dbReference type="GO" id="GO:0005737">
    <property type="term" value="C:cytoplasm"/>
    <property type="evidence" value="ECO:0007669"/>
    <property type="project" value="EnsemblFungi"/>
</dbReference>
<dbReference type="RefSeq" id="XP_002490466.1">
    <property type="nucleotide sequence ID" value="XM_002490421.1"/>
</dbReference>
<sequence length="254" mass="29254">MDPNNLKVQVEVDPTEDTEWNDILRSHGIIPEKEPDPTEELEKALSEAVEKQHANRLEHKDLDELAALEDEEDEEFLEEYKKKRMAEIQKLNDKSLFGSVYPISKPEYQKEVTETSKTAFVFLHMTLQSALQSRLLSALMVTLSSKFKEIKFCEIPANRAVENYPDGNCPTILIYHNGDVVKQFITLTQLGGNDTKVEDLERILVSIGAVDEHDRRLLINNEDEESSENRKIRFQGKSIKSKAYDSEEDDDFYD</sequence>
<protein>
    <submittedName>
        <fullName evidence="4">Essential protein with similarity to phosducins, which are G-protein regulators</fullName>
    </submittedName>
</protein>
<dbReference type="GO" id="GO:0003779">
    <property type="term" value="F:actin binding"/>
    <property type="evidence" value="ECO:0007669"/>
    <property type="project" value="EnsemblFungi"/>
</dbReference>
<dbReference type="SUPFAM" id="SSF52833">
    <property type="entry name" value="Thioredoxin-like"/>
    <property type="match status" value="1"/>
</dbReference>
<dbReference type="AlphaFoldDB" id="C4QY62"/>
<dbReference type="GeneID" id="8197791"/>
<dbReference type="EMBL" id="FN392319">
    <property type="protein sequence ID" value="CAY68185.1"/>
    <property type="molecule type" value="Genomic_DNA"/>
</dbReference>
<evidence type="ECO:0000259" key="3">
    <source>
        <dbReference type="Pfam" id="PF02114"/>
    </source>
</evidence>
<dbReference type="STRING" id="644223.C4QY62"/>
<dbReference type="eggNOG" id="KOG3170">
    <property type="taxonomic scope" value="Eukaryota"/>
</dbReference>
<dbReference type="GO" id="GO:0051726">
    <property type="term" value="P:regulation of cell cycle"/>
    <property type="evidence" value="ECO:0007669"/>
    <property type="project" value="EnsemblFungi"/>
</dbReference>
<dbReference type="Gene3D" id="3.40.30.10">
    <property type="entry name" value="Glutaredoxin"/>
    <property type="match status" value="1"/>
</dbReference>
<reference evidence="4 5" key="1">
    <citation type="journal article" date="2009" name="Nat. Biotechnol.">
        <title>Genome sequence of the recombinant protein production host Pichia pastoris.</title>
        <authorList>
            <person name="De Schutter K."/>
            <person name="Lin Y.C."/>
            <person name="Tiels P."/>
            <person name="Van Hecke A."/>
            <person name="Glinka S."/>
            <person name="Weber-Lehmann J."/>
            <person name="Rouze P."/>
            <person name="Van de Peer Y."/>
            <person name="Callewaert N."/>
        </authorList>
    </citation>
    <scope>NUCLEOTIDE SEQUENCE [LARGE SCALE GENOMIC DNA]</scope>
    <source>
        <strain evidence="5">GS115 / ATCC 20864</strain>
    </source>
</reference>
<dbReference type="GO" id="GO:0071444">
    <property type="term" value="P:cellular response to pheromone"/>
    <property type="evidence" value="ECO:0007669"/>
    <property type="project" value="EnsemblFungi"/>
</dbReference>
<feature type="region of interest" description="Disordered" evidence="2">
    <location>
        <begin position="29"/>
        <end position="56"/>
    </location>
</feature>
<dbReference type="Pfam" id="PF02114">
    <property type="entry name" value="Phosducin"/>
    <property type="match status" value="1"/>
</dbReference>
<name>C4QY62_KOMPG</name>
<dbReference type="PANTHER" id="PTHR45809">
    <property type="entry name" value="VIRAL IAP-ASSOCIATED FACTOR HOMOLOG"/>
    <property type="match status" value="1"/>
</dbReference>
<dbReference type="CDD" id="cd02988">
    <property type="entry name" value="Phd_like_VIAF"/>
    <property type="match status" value="1"/>
</dbReference>
<dbReference type="GO" id="GO:0006457">
    <property type="term" value="P:protein folding"/>
    <property type="evidence" value="ECO:0007669"/>
    <property type="project" value="EnsemblFungi"/>
</dbReference>
<accession>C4QY62</accession>
<organism evidence="4 5">
    <name type="scientific">Komagataella phaffii (strain GS115 / ATCC 20864)</name>
    <name type="common">Yeast</name>
    <name type="synonym">Pichia pastoris</name>
    <dbReference type="NCBI Taxonomy" id="644223"/>
    <lineage>
        <taxon>Eukaryota</taxon>
        <taxon>Fungi</taxon>
        <taxon>Dikarya</taxon>
        <taxon>Ascomycota</taxon>
        <taxon>Saccharomycotina</taxon>
        <taxon>Pichiomycetes</taxon>
        <taxon>Pichiales</taxon>
        <taxon>Pichiaceae</taxon>
        <taxon>Komagataella</taxon>
    </lineage>
</organism>
<gene>
    <name evidence="4" type="ordered locus">PAS_chr1-4_0342</name>
</gene>
<dbReference type="GO" id="GO:0030036">
    <property type="term" value="P:actin cytoskeleton organization"/>
    <property type="evidence" value="ECO:0007669"/>
    <property type="project" value="EnsemblFungi"/>
</dbReference>
<dbReference type="GO" id="GO:1903333">
    <property type="term" value="P:negative regulation of protein folding"/>
    <property type="evidence" value="ECO:0007669"/>
    <property type="project" value="EnsemblFungi"/>
</dbReference>
<dbReference type="KEGG" id="ppa:PAS_chr1-4_0342"/>
<dbReference type="FunCoup" id="C4QY62">
    <property type="interactions" value="507"/>
</dbReference>
<dbReference type="PANTHER" id="PTHR45809:SF3">
    <property type="entry name" value="VIRAL IAP-ASSOCIATED FACTOR HOMOLOG"/>
    <property type="match status" value="1"/>
</dbReference>
<evidence type="ECO:0000313" key="4">
    <source>
        <dbReference type="EMBL" id="CAY68185.1"/>
    </source>
</evidence>
<evidence type="ECO:0000256" key="2">
    <source>
        <dbReference type="SAM" id="MobiDB-lite"/>
    </source>
</evidence>
<keyword evidence="5" id="KW-1185">Reference proteome</keyword>
<evidence type="ECO:0000313" key="5">
    <source>
        <dbReference type="Proteomes" id="UP000000314"/>
    </source>
</evidence>
<evidence type="ECO:0000256" key="1">
    <source>
        <dbReference type="ARBA" id="ARBA00009686"/>
    </source>
</evidence>
<proteinExistence type="inferred from homology"/>
<comment type="similarity">
    <text evidence="1">Belongs to the phosducin family.</text>
</comment>
<dbReference type="SMR" id="C4QY62"/>
<dbReference type="InterPro" id="IPR036249">
    <property type="entry name" value="Thioredoxin-like_sf"/>
</dbReference>